<dbReference type="STRING" id="104452.A0A0L7L9Q1"/>
<dbReference type="Proteomes" id="UP000037510">
    <property type="component" value="Unassembled WGS sequence"/>
</dbReference>
<dbReference type="AlphaFoldDB" id="A0A0L7L9Q1"/>
<sequence>DLIPPQDTESYLLKTQNAITNLQAKLQSSRTNTLTTIPPQLTSSLISEKTIVSRLPVAQLSRSNSLNYRLRRKDHSSDSSPLRSPGPYVITGSNKLPESTKILLNNASRSLEDKRRDSNMNSPSSDRGNSHSHSSDDKTLSNRPPYDVDAILSPHRKTHSRHRSFDKNPTDTSNDIHNANTVCLKTVLKNNALEAQYHPRIDQTRCQGDKKHQRISSDGLKPLYNNFAFGTSIKRSSSFNTVNRNNNYLEGRLTRRSSGQSEEYKDSDESDAYDKSHSQECRYKRQGHRGRIDSPDLKSIAPANSPRCPNTPEPQRKFGPGLVRNSVRVTNKERVVSRMSEPPVSREERKPTGHQSRRISEPTRQAVLNRLTKSRSSTREVQPNKTLDKGPKKPSQHRSSSALATKEVEFSNWKKRSSYDPMKAAQEGKKKQLAKRQDFKEDLSSPSDADDGVLLGGDRGRAASAAAGPHDHLHARKTYIVDDITPTKENVDFLKDAIDKRKTFILDSDTNSTTNGSSPRNSSIFSHERLTTGASESDGESGTESAPVVRRRENKSAQQSAKQSQKKPIQPRYMDISKYKSDSSPKNFLRRDPSKTYVGVLGTGVENTKAISKGSAQHYEMAQKKQELEKWKRRASYDPRKAAAQGKTKAPPKTTSSVLRSQSFHGPVLTSHLRYQAPGNIHESYDASSDNDF</sequence>
<organism evidence="2 3">
    <name type="scientific">Operophtera brumata</name>
    <name type="common">Winter moth</name>
    <name type="synonym">Phalaena brumata</name>
    <dbReference type="NCBI Taxonomy" id="104452"/>
    <lineage>
        <taxon>Eukaryota</taxon>
        <taxon>Metazoa</taxon>
        <taxon>Ecdysozoa</taxon>
        <taxon>Arthropoda</taxon>
        <taxon>Hexapoda</taxon>
        <taxon>Insecta</taxon>
        <taxon>Pterygota</taxon>
        <taxon>Neoptera</taxon>
        <taxon>Endopterygota</taxon>
        <taxon>Lepidoptera</taxon>
        <taxon>Glossata</taxon>
        <taxon>Ditrysia</taxon>
        <taxon>Geometroidea</taxon>
        <taxon>Geometridae</taxon>
        <taxon>Larentiinae</taxon>
        <taxon>Operophtera</taxon>
    </lineage>
</organism>
<feature type="region of interest" description="Disordered" evidence="1">
    <location>
        <begin position="507"/>
        <end position="596"/>
    </location>
</feature>
<feature type="compositionally biased region" description="Basic and acidic residues" evidence="1">
    <location>
        <begin position="426"/>
        <end position="443"/>
    </location>
</feature>
<feature type="compositionally biased region" description="Polar residues" evidence="1">
    <location>
        <begin position="653"/>
        <end position="664"/>
    </location>
</feature>
<feature type="non-terminal residue" evidence="2">
    <location>
        <position position="1"/>
    </location>
</feature>
<name>A0A0L7L9Q1_OPEBR</name>
<feature type="compositionally biased region" description="Low complexity" evidence="1">
    <location>
        <begin position="507"/>
        <end position="518"/>
    </location>
</feature>
<evidence type="ECO:0000256" key="1">
    <source>
        <dbReference type="SAM" id="MobiDB-lite"/>
    </source>
</evidence>
<gene>
    <name evidence="2" type="ORF">OBRU01_04817</name>
</gene>
<feature type="compositionally biased region" description="Low complexity" evidence="1">
    <location>
        <begin position="556"/>
        <end position="567"/>
    </location>
</feature>
<feature type="compositionally biased region" description="Basic and acidic residues" evidence="1">
    <location>
        <begin position="272"/>
        <end position="283"/>
    </location>
</feature>
<reference evidence="2 3" key="1">
    <citation type="journal article" date="2015" name="Genome Biol. Evol.">
        <title>The genome of winter moth (Operophtera brumata) provides a genomic perspective on sexual dimorphism and phenology.</title>
        <authorList>
            <person name="Derks M.F."/>
            <person name="Smit S."/>
            <person name="Salis L."/>
            <person name="Schijlen E."/>
            <person name="Bossers A."/>
            <person name="Mateman C."/>
            <person name="Pijl A.S."/>
            <person name="de Ridder D."/>
            <person name="Groenen M.A."/>
            <person name="Visser M.E."/>
            <person name="Megens H.J."/>
        </authorList>
    </citation>
    <scope>NUCLEOTIDE SEQUENCE [LARGE SCALE GENOMIC DNA]</scope>
    <source>
        <strain evidence="2">WM2013NL</strain>
        <tissue evidence="2">Head and thorax</tissue>
    </source>
</reference>
<feature type="compositionally biased region" description="Polar residues" evidence="1">
    <location>
        <begin position="532"/>
        <end position="544"/>
    </location>
</feature>
<feature type="region of interest" description="Disordered" evidence="1">
    <location>
        <begin position="615"/>
        <end position="693"/>
    </location>
</feature>
<proteinExistence type="predicted"/>
<dbReference type="EMBL" id="JTDY01002102">
    <property type="protein sequence ID" value="KOB72115.1"/>
    <property type="molecule type" value="Genomic_DNA"/>
</dbReference>
<evidence type="ECO:0000313" key="2">
    <source>
        <dbReference type="EMBL" id="KOB72115.1"/>
    </source>
</evidence>
<feature type="region of interest" description="Disordered" evidence="1">
    <location>
        <begin position="107"/>
        <end position="177"/>
    </location>
</feature>
<evidence type="ECO:0000313" key="3">
    <source>
        <dbReference type="Proteomes" id="UP000037510"/>
    </source>
</evidence>
<feature type="compositionally biased region" description="Basic and acidic residues" evidence="1">
    <location>
        <begin position="575"/>
        <end position="594"/>
    </location>
</feature>
<accession>A0A0L7L9Q1</accession>
<keyword evidence="3" id="KW-1185">Reference proteome</keyword>
<protein>
    <submittedName>
        <fullName evidence="2">Uncharacterized protein</fullName>
    </submittedName>
</protein>
<feature type="region of interest" description="Disordered" evidence="1">
    <location>
        <begin position="68"/>
        <end position="95"/>
    </location>
</feature>
<feature type="region of interest" description="Disordered" evidence="1">
    <location>
        <begin position="255"/>
        <end position="474"/>
    </location>
</feature>
<comment type="caution">
    <text evidence="2">The sequence shown here is derived from an EMBL/GenBank/DDBJ whole genome shotgun (WGS) entry which is preliminary data.</text>
</comment>
<feature type="compositionally biased region" description="Basic and acidic residues" evidence="1">
    <location>
        <begin position="621"/>
        <end position="641"/>
    </location>
</feature>